<dbReference type="PIRSF" id="PIRSF039012">
    <property type="entry name" value="ASP"/>
    <property type="match status" value="1"/>
</dbReference>
<organism evidence="6">
    <name type="scientific">marine metagenome</name>
    <dbReference type="NCBI Taxonomy" id="408172"/>
    <lineage>
        <taxon>unclassified sequences</taxon>
        <taxon>metagenomes</taxon>
        <taxon>ecological metagenomes</taxon>
    </lineage>
</organism>
<dbReference type="GO" id="GO:0046872">
    <property type="term" value="F:metal ion binding"/>
    <property type="evidence" value="ECO:0007669"/>
    <property type="project" value="UniProtKB-KW"/>
</dbReference>
<gene>
    <name evidence="6" type="ORF">METZ01_LOCUS56156</name>
</gene>
<evidence type="ECO:0000259" key="5">
    <source>
        <dbReference type="Pfam" id="PF24827"/>
    </source>
</evidence>
<sequence length="337" mass="36537">MTKQTKISSTIDYSKNGKHYGYLSIPHSTNKSGWGSIHMPIISIRNGKGPVAVFTGGNHGDEYEGPISLMKIARSIDHNNINGQIIMIPALNFPAFMSGDRNSPIDGLNMNRAFPGKRDGSVTSMIADYLTTKIIPLSDVLVDIHSGGKTMMFSPFVTYQNVPNIGINQKAKEAALAFGAPICLEIVELDPDGMLDTIVANMGKIFVGTELGGGGTSTTETIKIAETGIKNILAHFNIIDEKPKSSEEMGFGPTRQMQMPDPKSFTFSEDTGIYESLIDLDVPVKIGEALGQVHFPEKPELKPVIYKTKIKGVLIGRAHKALINPGDFLALVAEEIY</sequence>
<keyword evidence="2" id="KW-0479">Metal-binding</keyword>
<name>A0A381SGT3_9ZZZZ</name>
<evidence type="ECO:0000256" key="1">
    <source>
        <dbReference type="ARBA" id="ARBA00001947"/>
    </source>
</evidence>
<reference evidence="6" key="1">
    <citation type="submission" date="2018-05" db="EMBL/GenBank/DDBJ databases">
        <authorList>
            <person name="Lanie J.A."/>
            <person name="Ng W.-L."/>
            <person name="Kazmierczak K.M."/>
            <person name="Andrzejewski T.M."/>
            <person name="Davidsen T.M."/>
            <person name="Wayne K.J."/>
            <person name="Tettelin H."/>
            <person name="Glass J.I."/>
            <person name="Rusch D."/>
            <person name="Podicherti R."/>
            <person name="Tsui H.-C.T."/>
            <person name="Winkler M.E."/>
        </authorList>
    </citation>
    <scope>NUCLEOTIDE SEQUENCE</scope>
</reference>
<evidence type="ECO:0000256" key="4">
    <source>
        <dbReference type="ARBA" id="ARBA00022833"/>
    </source>
</evidence>
<keyword evidence="3" id="KW-0378">Hydrolase</keyword>
<feature type="domain" description="Succinylglutamate desuccinylase/Aspartoacylase catalytic" evidence="5">
    <location>
        <begin position="49"/>
        <end position="235"/>
    </location>
</feature>
<proteinExistence type="predicted"/>
<dbReference type="Gene3D" id="3.40.630.10">
    <property type="entry name" value="Zn peptidases"/>
    <property type="match status" value="1"/>
</dbReference>
<dbReference type="PANTHER" id="PTHR37326">
    <property type="entry name" value="BLL3975 PROTEIN"/>
    <property type="match status" value="1"/>
</dbReference>
<dbReference type="InterPro" id="IPR053138">
    <property type="entry name" value="N-alpha-Ac-DABA_deacetylase"/>
</dbReference>
<dbReference type="Pfam" id="PF24827">
    <property type="entry name" value="AstE_AspA_cat"/>
    <property type="match status" value="1"/>
</dbReference>
<dbReference type="InterPro" id="IPR055438">
    <property type="entry name" value="AstE_AspA_cat"/>
</dbReference>
<dbReference type="PANTHER" id="PTHR37326:SF1">
    <property type="entry name" value="BLL3975 PROTEIN"/>
    <property type="match status" value="1"/>
</dbReference>
<evidence type="ECO:0000256" key="3">
    <source>
        <dbReference type="ARBA" id="ARBA00022801"/>
    </source>
</evidence>
<evidence type="ECO:0000256" key="2">
    <source>
        <dbReference type="ARBA" id="ARBA00022723"/>
    </source>
</evidence>
<comment type="cofactor">
    <cofactor evidence="1">
        <name>Zn(2+)</name>
        <dbReference type="ChEBI" id="CHEBI:29105"/>
    </cofactor>
</comment>
<dbReference type="EMBL" id="UINC01003093">
    <property type="protein sequence ID" value="SVA03302.1"/>
    <property type="molecule type" value="Genomic_DNA"/>
</dbReference>
<accession>A0A381SGT3</accession>
<dbReference type="GO" id="GO:0016811">
    <property type="term" value="F:hydrolase activity, acting on carbon-nitrogen (but not peptide) bonds, in linear amides"/>
    <property type="evidence" value="ECO:0007669"/>
    <property type="project" value="InterPro"/>
</dbReference>
<dbReference type="CDD" id="cd06252">
    <property type="entry name" value="M14_ASTE_ASPA-like"/>
    <property type="match status" value="1"/>
</dbReference>
<dbReference type="SUPFAM" id="SSF53187">
    <property type="entry name" value="Zn-dependent exopeptidases"/>
    <property type="match status" value="1"/>
</dbReference>
<dbReference type="GO" id="GO:0016788">
    <property type="term" value="F:hydrolase activity, acting on ester bonds"/>
    <property type="evidence" value="ECO:0007669"/>
    <property type="project" value="InterPro"/>
</dbReference>
<keyword evidence="4" id="KW-0862">Zinc</keyword>
<dbReference type="InterPro" id="IPR043795">
    <property type="entry name" value="N-alpha-Ac-DABA-like"/>
</dbReference>
<dbReference type="AlphaFoldDB" id="A0A381SGT3"/>
<evidence type="ECO:0000313" key="6">
    <source>
        <dbReference type="EMBL" id="SVA03302.1"/>
    </source>
</evidence>
<protein>
    <recommendedName>
        <fullName evidence="5">Succinylglutamate desuccinylase/Aspartoacylase catalytic domain-containing protein</fullName>
    </recommendedName>
</protein>